<dbReference type="EMBL" id="LSSK01000109">
    <property type="protein sequence ID" value="OMH85133.1"/>
    <property type="molecule type" value="Genomic_DNA"/>
</dbReference>
<proteinExistence type="predicted"/>
<gene>
    <name evidence="1" type="ORF">AX774_g1318</name>
</gene>
<accession>A0A1R1PW46</accession>
<name>A0A1R1PW46_ZANCU</name>
<organism evidence="1 2">
    <name type="scientific">Zancudomyces culisetae</name>
    <name type="common">Gut fungus</name>
    <name type="synonym">Smittium culisetae</name>
    <dbReference type="NCBI Taxonomy" id="1213189"/>
    <lineage>
        <taxon>Eukaryota</taxon>
        <taxon>Fungi</taxon>
        <taxon>Fungi incertae sedis</taxon>
        <taxon>Zoopagomycota</taxon>
        <taxon>Kickxellomycotina</taxon>
        <taxon>Harpellomycetes</taxon>
        <taxon>Harpellales</taxon>
        <taxon>Legeriomycetaceae</taxon>
        <taxon>Zancudomyces</taxon>
    </lineage>
</organism>
<comment type="caution">
    <text evidence="1">The sequence shown here is derived from an EMBL/GenBank/DDBJ whole genome shotgun (WGS) entry which is preliminary data.</text>
</comment>
<reference evidence="2" key="1">
    <citation type="submission" date="2017-01" db="EMBL/GenBank/DDBJ databases">
        <authorList>
            <person name="Wang Y."/>
            <person name="White M."/>
            <person name="Kvist S."/>
            <person name="Moncalvo J.-M."/>
        </authorList>
    </citation>
    <scope>NUCLEOTIDE SEQUENCE [LARGE SCALE GENOMIC DNA]</scope>
    <source>
        <strain evidence="2">COL-18-3</strain>
    </source>
</reference>
<dbReference type="Proteomes" id="UP000188320">
    <property type="component" value="Unassembled WGS sequence"/>
</dbReference>
<keyword evidence="2" id="KW-1185">Reference proteome</keyword>
<protein>
    <submittedName>
        <fullName evidence="1">Uncharacterized protein</fullName>
    </submittedName>
</protein>
<sequence>MFAATTALLSFPLTISHSPSSPLITTTKNRRSCSSPIAPLIDPNAQHSLFKLFQLHSVESNCFASFSIIIRSMSSESKCVNNTKHSRCALYTLIVSVSLINSRTISPSSFSTTNTSDGFAILSITTCRISVNIPS</sequence>
<evidence type="ECO:0000313" key="1">
    <source>
        <dbReference type="EMBL" id="OMH85133.1"/>
    </source>
</evidence>
<dbReference type="AlphaFoldDB" id="A0A1R1PW46"/>
<evidence type="ECO:0000313" key="2">
    <source>
        <dbReference type="Proteomes" id="UP000188320"/>
    </source>
</evidence>